<organism evidence="1 2">
    <name type="scientific">Vaccinium darrowii</name>
    <dbReference type="NCBI Taxonomy" id="229202"/>
    <lineage>
        <taxon>Eukaryota</taxon>
        <taxon>Viridiplantae</taxon>
        <taxon>Streptophyta</taxon>
        <taxon>Embryophyta</taxon>
        <taxon>Tracheophyta</taxon>
        <taxon>Spermatophyta</taxon>
        <taxon>Magnoliopsida</taxon>
        <taxon>eudicotyledons</taxon>
        <taxon>Gunneridae</taxon>
        <taxon>Pentapetalae</taxon>
        <taxon>asterids</taxon>
        <taxon>Ericales</taxon>
        <taxon>Ericaceae</taxon>
        <taxon>Vaccinioideae</taxon>
        <taxon>Vaccinieae</taxon>
        <taxon>Vaccinium</taxon>
    </lineage>
</organism>
<gene>
    <name evidence="1" type="ORF">Vadar_028161</name>
</gene>
<dbReference type="Proteomes" id="UP000828048">
    <property type="component" value="Chromosome 5"/>
</dbReference>
<keyword evidence="2" id="KW-1185">Reference proteome</keyword>
<evidence type="ECO:0000313" key="2">
    <source>
        <dbReference type="Proteomes" id="UP000828048"/>
    </source>
</evidence>
<proteinExistence type="predicted"/>
<dbReference type="EMBL" id="CM037155">
    <property type="protein sequence ID" value="KAH7847614.1"/>
    <property type="molecule type" value="Genomic_DNA"/>
</dbReference>
<accession>A0ACB7Y248</accession>
<evidence type="ECO:0000313" key="1">
    <source>
        <dbReference type="EMBL" id="KAH7847614.1"/>
    </source>
</evidence>
<name>A0ACB7Y248_9ERIC</name>
<comment type="caution">
    <text evidence="1">The sequence shown here is derived from an EMBL/GenBank/DDBJ whole genome shotgun (WGS) entry which is preliminary data.</text>
</comment>
<protein>
    <submittedName>
        <fullName evidence="1">Uncharacterized protein</fullName>
    </submittedName>
</protein>
<reference evidence="1 2" key="1">
    <citation type="journal article" date="2021" name="Hortic Res">
        <title>High-quality reference genome and annotation aids understanding of berry development for evergreen blueberry (Vaccinium darrowii).</title>
        <authorList>
            <person name="Yu J."/>
            <person name="Hulse-Kemp A.M."/>
            <person name="Babiker E."/>
            <person name="Staton M."/>
        </authorList>
    </citation>
    <scope>NUCLEOTIDE SEQUENCE [LARGE SCALE GENOMIC DNA]</scope>
    <source>
        <strain evidence="2">cv. NJ 8807/NJ 8810</strain>
        <tissue evidence="1">Young leaf</tissue>
    </source>
</reference>
<sequence>MGRGKIAIRRIDDSTSRQVTFSKRRNGLLKKAKELGILCDAEVGVIIFSSTNKLYDFATTRVVRATMPPKKPTALGQTSVELTEASSDHVLEEIQQIPQSAIIAQLKAVTDTLTNMQQVQTNMQQAQNLLMEAMLALQKTPSQAETNTPLPNGSESGIPTNQTAGNDQDPPLGEIRTNTEVPIQKDASAGMGSAAITQLVASPSPITIEQVRALIQSEKNPSTSIPDKPYEDLNVYVRRFRELSVDLQDPVSEDNLTKMCVEGMQPAFKPHLVTHNFSDFSALYEAARSLSETVDPPVRERPPQPPRYQSSSWKPIPRRADRESKRAVYAASGPSHRSRQEQFKRPKFNEPPPLPVTPVEAQAFLNAWVQDGKVVLPNVIREPSQRDMGHPDYCIFHRMVRHSTKDCWGLRALFQKFVTDNSVELPVCKDVLRNPLPTHKDNGKAVTMATHGRWQPSRGDSAMMISHHDELEEVAACDIATLSIEEPDKASFEDRRARTLQHSTKFKWLFDQFGLGEETRFEATKAILRVAEEHGEQCMGLLVTIIGSQKPFKPDESHMADAIFYDDVNEEESPVPPRGIAIPKWSDISKDDCPSTSGSSNKKRVRDDTGVSTLDTKPLRVTKYVRPDGKEVYRL</sequence>